<feature type="domain" description="Response regulatory" evidence="9">
    <location>
        <begin position="9"/>
        <end position="123"/>
    </location>
</feature>
<evidence type="ECO:0000256" key="7">
    <source>
        <dbReference type="PROSITE-ProRule" id="PRU00169"/>
    </source>
</evidence>
<dbReference type="FunFam" id="3.40.50.2300:FF:000001">
    <property type="entry name" value="DNA-binding response regulator PhoB"/>
    <property type="match status" value="1"/>
</dbReference>
<dbReference type="InterPro" id="IPR036388">
    <property type="entry name" value="WH-like_DNA-bd_sf"/>
</dbReference>
<dbReference type="InterPro" id="IPR011006">
    <property type="entry name" value="CheY-like_superfamily"/>
</dbReference>
<dbReference type="Gene3D" id="1.10.10.10">
    <property type="entry name" value="Winged helix-like DNA-binding domain superfamily/Winged helix DNA-binding domain"/>
    <property type="match status" value="1"/>
</dbReference>
<dbReference type="InterPro" id="IPR001789">
    <property type="entry name" value="Sig_transdc_resp-reg_receiver"/>
</dbReference>
<protein>
    <submittedName>
        <fullName evidence="11">Response regulator receiver domain protein</fullName>
    </submittedName>
</protein>
<dbReference type="InterPro" id="IPR001867">
    <property type="entry name" value="OmpR/PhoB-type_DNA-bd"/>
</dbReference>
<evidence type="ECO:0000313" key="12">
    <source>
        <dbReference type="Proteomes" id="UP000004099"/>
    </source>
</evidence>
<accession>E7FPP9</accession>
<dbReference type="GO" id="GO:0006355">
    <property type="term" value="P:regulation of DNA-templated transcription"/>
    <property type="evidence" value="ECO:0007669"/>
    <property type="project" value="InterPro"/>
</dbReference>
<evidence type="ECO:0000256" key="5">
    <source>
        <dbReference type="ARBA" id="ARBA00023159"/>
    </source>
</evidence>
<evidence type="ECO:0000256" key="1">
    <source>
        <dbReference type="ARBA" id="ARBA00022553"/>
    </source>
</evidence>
<reference evidence="11 12" key="1">
    <citation type="submission" date="2011-01" db="EMBL/GenBank/DDBJ databases">
        <authorList>
            <person name="Muzny D."/>
            <person name="Qin X."/>
            <person name="Buhay C."/>
            <person name="Dugan-Rocha S."/>
            <person name="Ding Y."/>
            <person name="Chen G."/>
            <person name="Hawes A."/>
            <person name="Holder M."/>
            <person name="Jhangiani S."/>
            <person name="Johnson A."/>
            <person name="Khan Z."/>
            <person name="Li Z."/>
            <person name="Liu W."/>
            <person name="Liu X."/>
            <person name="Perez L."/>
            <person name="Shen H."/>
            <person name="Wang Q."/>
            <person name="Watt J."/>
            <person name="Xi L."/>
            <person name="Xin Y."/>
            <person name="Zhou J."/>
            <person name="Deng J."/>
            <person name="Jiang H."/>
            <person name="Liu Y."/>
            <person name="Qu J."/>
            <person name="Song X.-Z."/>
            <person name="Zhang L."/>
            <person name="Villasana D."/>
            <person name="Johnson A."/>
            <person name="Liu J."/>
            <person name="Liyanage D."/>
            <person name="Lorensuhewa L."/>
            <person name="Robinson T."/>
            <person name="Song A."/>
            <person name="Song B.-B."/>
            <person name="Dinh H."/>
            <person name="Thornton R."/>
            <person name="Coyle M."/>
            <person name="Francisco L."/>
            <person name="Jackson L."/>
            <person name="Javaid M."/>
            <person name="Korchina V."/>
            <person name="Kovar C."/>
            <person name="Mata R."/>
            <person name="Mathew T."/>
            <person name="Ngo R."/>
            <person name="Nguyen L."/>
            <person name="Nguyen N."/>
            <person name="Okwuonu G."/>
            <person name="Ongeri F."/>
            <person name="Pham C."/>
            <person name="Simmons D."/>
            <person name="Wilczek-Boney K."/>
            <person name="Hale W."/>
            <person name="Jakkamsetti A."/>
            <person name="Pham P."/>
            <person name="Ruth R."/>
            <person name="San Lucas F."/>
            <person name="Warren J."/>
            <person name="Zhang J."/>
            <person name="Zhao Z."/>
            <person name="Zhou C."/>
            <person name="Zhu D."/>
            <person name="Lee S."/>
            <person name="Bess C."/>
            <person name="Blankenburg K."/>
            <person name="Forbes L."/>
            <person name="Fu Q."/>
            <person name="Gubbala S."/>
            <person name="Hirani K."/>
            <person name="Jayaseelan J.C."/>
            <person name="Lara F."/>
            <person name="Munidasa M."/>
            <person name="Palculict T."/>
            <person name="Patil S."/>
            <person name="Pu L.-L."/>
            <person name="Saada N."/>
            <person name="Tang L."/>
            <person name="Weissenberger G."/>
            <person name="Zhu Y."/>
            <person name="Hemphill L."/>
            <person name="Shang Y."/>
            <person name="Youmans B."/>
            <person name="Ayvaz T."/>
            <person name="Ross M."/>
            <person name="Santibanez J."/>
            <person name="Aqrawi P."/>
            <person name="Gross S."/>
            <person name="Joshi V."/>
            <person name="Fowler G."/>
            <person name="Nazareth L."/>
            <person name="Reid J."/>
            <person name="Worley K."/>
            <person name="Petrosino J."/>
            <person name="Highlander S."/>
            <person name="Gibbs R."/>
        </authorList>
    </citation>
    <scope>NUCLEOTIDE SEQUENCE [LARGE SCALE GENOMIC DNA]</scope>
    <source>
        <strain evidence="11 12">ATCC 25644</strain>
    </source>
</reference>
<keyword evidence="6" id="KW-0804">Transcription</keyword>
<organism evidence="11 12">
    <name type="scientific">Ligilactobacillus ruminis ATCC 25644</name>
    <dbReference type="NCBI Taxonomy" id="525362"/>
    <lineage>
        <taxon>Bacteria</taxon>
        <taxon>Bacillati</taxon>
        <taxon>Bacillota</taxon>
        <taxon>Bacilli</taxon>
        <taxon>Lactobacillales</taxon>
        <taxon>Lactobacillaceae</taxon>
        <taxon>Ligilactobacillus</taxon>
    </lineage>
</organism>
<keyword evidence="5" id="KW-0010">Activator</keyword>
<evidence type="ECO:0000256" key="8">
    <source>
        <dbReference type="PROSITE-ProRule" id="PRU01091"/>
    </source>
</evidence>
<dbReference type="FunFam" id="1.10.10.10:FF:000018">
    <property type="entry name" value="DNA-binding response regulator ResD"/>
    <property type="match status" value="1"/>
</dbReference>
<feature type="modified residue" description="4-aspartylphosphate" evidence="7">
    <location>
        <position position="58"/>
    </location>
</feature>
<dbReference type="PANTHER" id="PTHR48111:SF73">
    <property type="entry name" value="ALKALINE PHOSPHATASE SYNTHESIS TRANSCRIPTIONAL REGULATORY PROTEIN PHOP"/>
    <property type="match status" value="1"/>
</dbReference>
<dbReference type="GO" id="GO:0005829">
    <property type="term" value="C:cytosol"/>
    <property type="evidence" value="ECO:0007669"/>
    <property type="project" value="TreeGrafter"/>
</dbReference>
<dbReference type="Gene3D" id="3.40.50.2300">
    <property type="match status" value="1"/>
</dbReference>
<gene>
    <name evidence="11" type="primary">baeR</name>
    <name evidence="11" type="ORF">HMPREF0542_10876</name>
</gene>
<dbReference type="SMART" id="SM00862">
    <property type="entry name" value="Trans_reg_C"/>
    <property type="match status" value="1"/>
</dbReference>
<feature type="DNA-binding region" description="OmpR/PhoB-type" evidence="8">
    <location>
        <begin position="143"/>
        <end position="242"/>
    </location>
</feature>
<evidence type="ECO:0000256" key="6">
    <source>
        <dbReference type="ARBA" id="ARBA00023163"/>
    </source>
</evidence>
<dbReference type="SMART" id="SM00448">
    <property type="entry name" value="REC"/>
    <property type="match status" value="1"/>
</dbReference>
<dbReference type="GO" id="GO:0000976">
    <property type="term" value="F:transcription cis-regulatory region binding"/>
    <property type="evidence" value="ECO:0007669"/>
    <property type="project" value="TreeGrafter"/>
</dbReference>
<dbReference type="AlphaFoldDB" id="E7FPP9"/>
<comment type="caution">
    <text evidence="11">The sequence shown here is derived from an EMBL/GenBank/DDBJ whole genome shotgun (WGS) entry which is preliminary data.</text>
</comment>
<dbReference type="PROSITE" id="PS50110">
    <property type="entry name" value="RESPONSE_REGULATORY"/>
    <property type="match status" value="1"/>
</dbReference>
<dbReference type="GO" id="GO:0000156">
    <property type="term" value="F:phosphorelay response regulator activity"/>
    <property type="evidence" value="ECO:0007669"/>
    <property type="project" value="TreeGrafter"/>
</dbReference>
<evidence type="ECO:0000256" key="4">
    <source>
        <dbReference type="ARBA" id="ARBA00023125"/>
    </source>
</evidence>
<dbReference type="SUPFAM" id="SSF52172">
    <property type="entry name" value="CheY-like"/>
    <property type="match status" value="1"/>
</dbReference>
<dbReference type="InterPro" id="IPR039420">
    <property type="entry name" value="WalR-like"/>
</dbReference>
<proteinExistence type="predicted"/>
<keyword evidence="1 7" id="KW-0597">Phosphoprotein</keyword>
<dbReference type="PROSITE" id="PS51755">
    <property type="entry name" value="OMPR_PHOB"/>
    <property type="match status" value="1"/>
</dbReference>
<dbReference type="SUPFAM" id="SSF46894">
    <property type="entry name" value="C-terminal effector domain of the bipartite response regulators"/>
    <property type="match status" value="1"/>
</dbReference>
<evidence type="ECO:0000256" key="3">
    <source>
        <dbReference type="ARBA" id="ARBA00023015"/>
    </source>
</evidence>
<dbReference type="HOGENOM" id="CLU_000445_30_1_9"/>
<dbReference type="Pfam" id="PF00072">
    <property type="entry name" value="Response_reg"/>
    <property type="match status" value="1"/>
</dbReference>
<name>E7FPP9_9LACO</name>
<dbReference type="CDD" id="cd00383">
    <property type="entry name" value="trans_reg_C"/>
    <property type="match status" value="1"/>
</dbReference>
<sequence length="245" mass="27834">MIRGVFLKKILVVDDEKAIVTLLEYNLKKAGYSVDTVSEGVSAYNMAVTGKYDFILLDLMLPGMDGIEITRRLRQERIETPIIILTARDQEYDKIIGLELGADDYLTKPFSPREVIARIKAISRRITSSSDEGGASQPAKVEKEFYEYAGFTVDLAKVSVARNGERVKLTPKEFELLAYFVKRPGRVLSREKLLNGVWGYDYVGQTRMVDMHVSHLREKLEDDPKHPVYIQTARGFGYRFNGDAK</sequence>
<dbReference type="Gene3D" id="6.10.250.690">
    <property type="match status" value="1"/>
</dbReference>
<evidence type="ECO:0000256" key="2">
    <source>
        <dbReference type="ARBA" id="ARBA00023012"/>
    </source>
</evidence>
<dbReference type="GO" id="GO:0032993">
    <property type="term" value="C:protein-DNA complex"/>
    <property type="evidence" value="ECO:0007669"/>
    <property type="project" value="TreeGrafter"/>
</dbReference>
<keyword evidence="3" id="KW-0805">Transcription regulation</keyword>
<evidence type="ECO:0000313" key="11">
    <source>
        <dbReference type="EMBL" id="EFZ34980.1"/>
    </source>
</evidence>
<dbReference type="EMBL" id="ACGS02000029">
    <property type="protein sequence ID" value="EFZ34980.1"/>
    <property type="molecule type" value="Genomic_DNA"/>
</dbReference>
<dbReference type="InterPro" id="IPR016032">
    <property type="entry name" value="Sig_transdc_resp-reg_C-effctor"/>
</dbReference>
<dbReference type="PANTHER" id="PTHR48111">
    <property type="entry name" value="REGULATOR OF RPOS"/>
    <property type="match status" value="1"/>
</dbReference>
<keyword evidence="4 8" id="KW-0238">DNA-binding</keyword>
<feature type="domain" description="OmpR/PhoB-type" evidence="10">
    <location>
        <begin position="143"/>
        <end position="242"/>
    </location>
</feature>
<dbReference type="Proteomes" id="UP000004099">
    <property type="component" value="Unassembled WGS sequence"/>
</dbReference>
<dbReference type="Pfam" id="PF00486">
    <property type="entry name" value="Trans_reg_C"/>
    <property type="match status" value="1"/>
</dbReference>
<keyword evidence="2" id="KW-0902">Two-component regulatory system</keyword>
<evidence type="ECO:0000259" key="9">
    <source>
        <dbReference type="PROSITE" id="PS50110"/>
    </source>
</evidence>
<evidence type="ECO:0000259" key="10">
    <source>
        <dbReference type="PROSITE" id="PS51755"/>
    </source>
</evidence>